<protein>
    <submittedName>
        <fullName evidence="3">Related to protocatechuate 3,4-dioxygenase beta subunit</fullName>
    </submittedName>
</protein>
<proteinExistence type="predicted"/>
<dbReference type="PANTHER" id="PTHR34315:SF1">
    <property type="entry name" value="INTRADIOL RING-CLEAVAGE DIOXYGENASES DOMAIN-CONTAINING PROTEIN-RELATED"/>
    <property type="match status" value="1"/>
</dbReference>
<evidence type="ECO:0000259" key="2">
    <source>
        <dbReference type="Pfam" id="PF00775"/>
    </source>
</evidence>
<name>A0AAE8MWG0_9PEZI</name>
<dbReference type="EMBL" id="ONZQ02000005">
    <property type="protein sequence ID" value="SPO01457.1"/>
    <property type="molecule type" value="Genomic_DNA"/>
</dbReference>
<organism evidence="3 4">
    <name type="scientific">Cephalotrichum gorgonifer</name>
    <dbReference type="NCBI Taxonomy" id="2041049"/>
    <lineage>
        <taxon>Eukaryota</taxon>
        <taxon>Fungi</taxon>
        <taxon>Dikarya</taxon>
        <taxon>Ascomycota</taxon>
        <taxon>Pezizomycotina</taxon>
        <taxon>Sordariomycetes</taxon>
        <taxon>Hypocreomycetidae</taxon>
        <taxon>Microascales</taxon>
        <taxon>Microascaceae</taxon>
        <taxon>Cephalotrichum</taxon>
    </lineage>
</organism>
<feature type="domain" description="Intradiol ring-cleavage dioxygenases" evidence="2">
    <location>
        <begin position="133"/>
        <end position="229"/>
    </location>
</feature>
<sequence>MMELKAIIAGLLLAAAPLASAHPGHEPVPHHAARPLKGRDLNHCSKRFAEPQFHKRFVEKNSDELLRLRRSVGVEPHDSSKLHTRDYISVSQIDHKVDKEVTLDMSPSELFADAGACILMPAVDQGPLYVLGEEVRKDITNSEAGVKMTLAIQVVDVQTCEPVTDAYVDIWSSNSTGIYVGVQGYPGMGDPNDPSILKGTTLRGVQPTDEDGISTFDTLMPGHYEGRATHIHAIVYLGATKQANNTITGGRAAHVGQLYFDQSLIAGFTNIAPYSQNTMAILPNTQDFLFQMGANGDDPIVRYSLVGDKVEDGLYAWIRFGINVNANMRVNPAAFWTENGGVMNPTGPVAQLGGGFGGFPGGGFGGGFPGFGRLVRRIFGRGGDEE</sequence>
<keyword evidence="4" id="KW-1185">Reference proteome</keyword>
<evidence type="ECO:0000313" key="4">
    <source>
        <dbReference type="Proteomes" id="UP001187682"/>
    </source>
</evidence>
<evidence type="ECO:0000256" key="1">
    <source>
        <dbReference type="SAM" id="SignalP"/>
    </source>
</evidence>
<dbReference type="SUPFAM" id="SSF49482">
    <property type="entry name" value="Aromatic compound dioxygenase"/>
    <property type="match status" value="1"/>
</dbReference>
<gene>
    <name evidence="3" type="ORF">DNG_04130</name>
</gene>
<reference evidence="3" key="1">
    <citation type="submission" date="2018-03" db="EMBL/GenBank/DDBJ databases">
        <authorList>
            <person name="Guldener U."/>
        </authorList>
    </citation>
    <scope>NUCLEOTIDE SEQUENCE</scope>
</reference>
<dbReference type="CDD" id="cd03457">
    <property type="entry name" value="intradiol_dioxygenase_like"/>
    <property type="match status" value="1"/>
</dbReference>
<dbReference type="InterPro" id="IPR015889">
    <property type="entry name" value="Intradiol_dOase_core"/>
</dbReference>
<dbReference type="Pfam" id="PF00775">
    <property type="entry name" value="Dioxygenase_C"/>
    <property type="match status" value="1"/>
</dbReference>
<dbReference type="PANTHER" id="PTHR34315">
    <property type="match status" value="1"/>
</dbReference>
<dbReference type="Gene3D" id="2.60.130.10">
    <property type="entry name" value="Aromatic compound dioxygenase"/>
    <property type="match status" value="1"/>
</dbReference>
<dbReference type="GO" id="GO:0008199">
    <property type="term" value="F:ferric iron binding"/>
    <property type="evidence" value="ECO:0007669"/>
    <property type="project" value="InterPro"/>
</dbReference>
<feature type="signal peptide" evidence="1">
    <location>
        <begin position="1"/>
        <end position="21"/>
    </location>
</feature>
<dbReference type="InterPro" id="IPR000627">
    <property type="entry name" value="Intradiol_dOase_C"/>
</dbReference>
<dbReference type="Proteomes" id="UP001187682">
    <property type="component" value="Unassembled WGS sequence"/>
</dbReference>
<evidence type="ECO:0000313" key="3">
    <source>
        <dbReference type="EMBL" id="SPO01457.1"/>
    </source>
</evidence>
<dbReference type="GO" id="GO:0016702">
    <property type="term" value="F:oxidoreductase activity, acting on single donors with incorporation of molecular oxygen, incorporation of two atoms of oxygen"/>
    <property type="evidence" value="ECO:0007669"/>
    <property type="project" value="InterPro"/>
</dbReference>
<comment type="caution">
    <text evidence="3">The sequence shown here is derived from an EMBL/GenBank/DDBJ whole genome shotgun (WGS) entry which is preliminary data.</text>
</comment>
<accession>A0AAE8MWG0</accession>
<dbReference type="AlphaFoldDB" id="A0AAE8MWG0"/>
<feature type="chain" id="PRO_5042056439" evidence="1">
    <location>
        <begin position="22"/>
        <end position="386"/>
    </location>
</feature>
<keyword evidence="1" id="KW-0732">Signal</keyword>